<gene>
    <name evidence="8" type="ORF">E2R66_12130</name>
</gene>
<dbReference type="OrthoDB" id="9809670at2"/>
<dbReference type="Pfam" id="PF00072">
    <property type="entry name" value="Response_reg"/>
    <property type="match status" value="1"/>
</dbReference>
<evidence type="ECO:0000256" key="5">
    <source>
        <dbReference type="PROSITE-ProRule" id="PRU00169"/>
    </source>
</evidence>
<dbReference type="PROSITE" id="PS01124">
    <property type="entry name" value="HTH_ARAC_FAMILY_2"/>
    <property type="match status" value="1"/>
</dbReference>
<dbReference type="PANTHER" id="PTHR43547:SF2">
    <property type="entry name" value="HYBRID SIGNAL TRANSDUCTION HISTIDINE KINASE C"/>
    <property type="match status" value="1"/>
</dbReference>
<proteinExistence type="predicted"/>
<evidence type="ECO:0000259" key="7">
    <source>
        <dbReference type="PROSITE" id="PS50110"/>
    </source>
</evidence>
<dbReference type="SMART" id="SM00342">
    <property type="entry name" value="HTH_ARAC"/>
    <property type="match status" value="1"/>
</dbReference>
<comment type="caution">
    <text evidence="8">The sequence shown here is derived from an EMBL/GenBank/DDBJ whole genome shotgun (WGS) entry which is preliminary data.</text>
</comment>
<keyword evidence="2" id="KW-0805">Transcription regulation</keyword>
<evidence type="ECO:0000313" key="8">
    <source>
        <dbReference type="EMBL" id="TFF37536.1"/>
    </source>
</evidence>
<dbReference type="InterPro" id="IPR018060">
    <property type="entry name" value="HTH_AraC"/>
</dbReference>
<protein>
    <submittedName>
        <fullName evidence="8">Response regulator transcription factor</fullName>
    </submittedName>
</protein>
<dbReference type="GO" id="GO:0000155">
    <property type="term" value="F:phosphorelay sensor kinase activity"/>
    <property type="evidence" value="ECO:0007669"/>
    <property type="project" value="TreeGrafter"/>
</dbReference>
<feature type="domain" description="HTH araC/xylS-type" evidence="6">
    <location>
        <begin position="152"/>
        <end position="251"/>
    </location>
</feature>
<evidence type="ECO:0000256" key="2">
    <source>
        <dbReference type="ARBA" id="ARBA00023015"/>
    </source>
</evidence>
<dbReference type="Gene3D" id="1.10.10.60">
    <property type="entry name" value="Homeodomain-like"/>
    <property type="match status" value="1"/>
</dbReference>
<keyword evidence="1 5" id="KW-0597">Phosphoprotein</keyword>
<dbReference type="InterPro" id="IPR001789">
    <property type="entry name" value="Sig_transdc_resp-reg_receiver"/>
</dbReference>
<keyword evidence="3" id="KW-0238">DNA-binding</keyword>
<dbReference type="PRINTS" id="PR00032">
    <property type="entry name" value="HTHARAC"/>
</dbReference>
<dbReference type="CDD" id="cd17574">
    <property type="entry name" value="REC_OmpR"/>
    <property type="match status" value="1"/>
</dbReference>
<dbReference type="PROSITE" id="PS50110">
    <property type="entry name" value="RESPONSE_REGULATORY"/>
    <property type="match status" value="1"/>
</dbReference>
<feature type="domain" description="Response regulatory" evidence="7">
    <location>
        <begin position="7"/>
        <end position="122"/>
    </location>
</feature>
<dbReference type="Pfam" id="PF12833">
    <property type="entry name" value="HTH_18"/>
    <property type="match status" value="1"/>
</dbReference>
<dbReference type="GO" id="GO:0043565">
    <property type="term" value="F:sequence-specific DNA binding"/>
    <property type="evidence" value="ECO:0007669"/>
    <property type="project" value="InterPro"/>
</dbReference>
<dbReference type="AlphaFoldDB" id="A0A4Y8SGJ6"/>
<feature type="modified residue" description="4-aspartylphosphate" evidence="5">
    <location>
        <position position="55"/>
    </location>
</feature>
<dbReference type="EMBL" id="SOZE01000010">
    <property type="protein sequence ID" value="TFF37536.1"/>
    <property type="molecule type" value="Genomic_DNA"/>
</dbReference>
<dbReference type="InterPro" id="IPR009057">
    <property type="entry name" value="Homeodomain-like_sf"/>
</dbReference>
<evidence type="ECO:0000256" key="4">
    <source>
        <dbReference type="ARBA" id="ARBA00023163"/>
    </source>
</evidence>
<evidence type="ECO:0000256" key="3">
    <source>
        <dbReference type="ARBA" id="ARBA00023125"/>
    </source>
</evidence>
<keyword evidence="4" id="KW-0804">Transcription</keyword>
<dbReference type="GO" id="GO:0003700">
    <property type="term" value="F:DNA-binding transcription factor activity"/>
    <property type="evidence" value="ECO:0007669"/>
    <property type="project" value="InterPro"/>
</dbReference>
<dbReference type="SMART" id="SM00448">
    <property type="entry name" value="REC"/>
    <property type="match status" value="1"/>
</dbReference>
<dbReference type="InterPro" id="IPR020449">
    <property type="entry name" value="Tscrpt_reg_AraC-type_HTH"/>
</dbReference>
<organism evidence="8 9">
    <name type="scientific">Mucilaginibacter psychrotolerans</name>
    <dbReference type="NCBI Taxonomy" id="1524096"/>
    <lineage>
        <taxon>Bacteria</taxon>
        <taxon>Pseudomonadati</taxon>
        <taxon>Bacteroidota</taxon>
        <taxon>Sphingobacteriia</taxon>
        <taxon>Sphingobacteriales</taxon>
        <taxon>Sphingobacteriaceae</taxon>
        <taxon>Mucilaginibacter</taxon>
    </lineage>
</organism>
<name>A0A4Y8SGJ6_9SPHI</name>
<dbReference type="PANTHER" id="PTHR43547">
    <property type="entry name" value="TWO-COMPONENT HISTIDINE KINASE"/>
    <property type="match status" value="1"/>
</dbReference>
<reference evidence="8 9" key="1">
    <citation type="journal article" date="2017" name="Int. J. Syst. Evol. Microbiol.">
        <title>Mucilaginibacterpsychrotolerans sp. nov., isolated from peatlands.</title>
        <authorList>
            <person name="Deng Y."/>
            <person name="Shen L."/>
            <person name="Xu B."/>
            <person name="Liu Y."/>
            <person name="Gu Z."/>
            <person name="Liu H."/>
            <person name="Zhou Y."/>
        </authorList>
    </citation>
    <scope>NUCLEOTIDE SEQUENCE [LARGE SCALE GENOMIC DNA]</scope>
    <source>
        <strain evidence="8 9">NH7-4</strain>
    </source>
</reference>
<dbReference type="InterPro" id="IPR011006">
    <property type="entry name" value="CheY-like_superfamily"/>
</dbReference>
<accession>A0A4Y8SGJ6</accession>
<dbReference type="Proteomes" id="UP000297540">
    <property type="component" value="Unassembled WGS sequence"/>
</dbReference>
<dbReference type="SUPFAM" id="SSF52172">
    <property type="entry name" value="CheY-like"/>
    <property type="match status" value="1"/>
</dbReference>
<dbReference type="RefSeq" id="WP_133230901.1">
    <property type="nucleotide sequence ID" value="NZ_SOZE01000010.1"/>
</dbReference>
<keyword evidence="9" id="KW-1185">Reference proteome</keyword>
<evidence type="ECO:0000259" key="6">
    <source>
        <dbReference type="PROSITE" id="PS01124"/>
    </source>
</evidence>
<dbReference type="SUPFAM" id="SSF46689">
    <property type="entry name" value="Homeodomain-like"/>
    <property type="match status" value="1"/>
</dbReference>
<dbReference type="Gene3D" id="3.40.50.2300">
    <property type="match status" value="1"/>
</dbReference>
<sequence>MQEKHHRLLVIEYNAEWRDHIVECLQDTYEVIEAADGQDGWEKVLSLHPDLIITDVKLPQIDGIKLSGKIKTDKRTRHLPVILLTALSSHDDQLRGLSSGANDYLTKPFNFDILLIKIKNLLAVHNLLKKTYSRHFTVLPAAVEVNQESFMSGVTRFMEENITSGNLNVASLSAYLGTSRVSLYNRVLELTGKSPIQLITSFKLDKAAGQLTNTNKAPAQVARETGFATPHYFSKIFKDKFGLLPSEYRHAHQKL</sequence>
<evidence type="ECO:0000256" key="1">
    <source>
        <dbReference type="ARBA" id="ARBA00022553"/>
    </source>
</evidence>
<evidence type="ECO:0000313" key="9">
    <source>
        <dbReference type="Proteomes" id="UP000297540"/>
    </source>
</evidence>